<gene>
    <name evidence="2" type="ORF">V9T40_002991</name>
</gene>
<proteinExistence type="predicted"/>
<feature type="region of interest" description="Disordered" evidence="1">
    <location>
        <begin position="50"/>
        <end position="74"/>
    </location>
</feature>
<organism evidence="2 3">
    <name type="scientific">Parthenolecanium corni</name>
    <dbReference type="NCBI Taxonomy" id="536013"/>
    <lineage>
        <taxon>Eukaryota</taxon>
        <taxon>Metazoa</taxon>
        <taxon>Ecdysozoa</taxon>
        <taxon>Arthropoda</taxon>
        <taxon>Hexapoda</taxon>
        <taxon>Insecta</taxon>
        <taxon>Pterygota</taxon>
        <taxon>Neoptera</taxon>
        <taxon>Paraneoptera</taxon>
        <taxon>Hemiptera</taxon>
        <taxon>Sternorrhyncha</taxon>
        <taxon>Coccoidea</taxon>
        <taxon>Coccidae</taxon>
        <taxon>Parthenolecanium</taxon>
    </lineage>
</organism>
<keyword evidence="3" id="KW-1185">Reference proteome</keyword>
<dbReference type="EMBL" id="JBBCAQ010000006">
    <property type="protein sequence ID" value="KAK7602992.1"/>
    <property type="molecule type" value="Genomic_DNA"/>
</dbReference>
<dbReference type="Proteomes" id="UP001367676">
    <property type="component" value="Unassembled WGS sequence"/>
</dbReference>
<comment type="caution">
    <text evidence="2">The sequence shown here is derived from an EMBL/GenBank/DDBJ whole genome shotgun (WGS) entry which is preliminary data.</text>
</comment>
<feature type="compositionally biased region" description="Basic and acidic residues" evidence="1">
    <location>
        <begin position="62"/>
        <end position="74"/>
    </location>
</feature>
<evidence type="ECO:0000313" key="3">
    <source>
        <dbReference type="Proteomes" id="UP001367676"/>
    </source>
</evidence>
<reference evidence="2 3" key="1">
    <citation type="submission" date="2024-03" db="EMBL/GenBank/DDBJ databases">
        <title>Adaptation during the transition from Ophiocordyceps entomopathogen to insect associate is accompanied by gene loss and intensified selection.</title>
        <authorList>
            <person name="Ward C.M."/>
            <person name="Onetto C.A."/>
            <person name="Borneman A.R."/>
        </authorList>
    </citation>
    <scope>NUCLEOTIDE SEQUENCE [LARGE SCALE GENOMIC DNA]</scope>
    <source>
        <strain evidence="2">AWRI1</strain>
        <tissue evidence="2">Single Adult Female</tissue>
    </source>
</reference>
<sequence>METMELEIEMIELLQPSETDRGGENAYIYSKASACGLKPFCAARLFAMRQSGGGSSSSGSRSSERRDSRVYNIL</sequence>
<protein>
    <submittedName>
        <fullName evidence="2">Uncharacterized protein</fullName>
    </submittedName>
</protein>
<dbReference type="AlphaFoldDB" id="A0AAN9TQG2"/>
<evidence type="ECO:0000256" key="1">
    <source>
        <dbReference type="SAM" id="MobiDB-lite"/>
    </source>
</evidence>
<accession>A0AAN9TQG2</accession>
<evidence type="ECO:0000313" key="2">
    <source>
        <dbReference type="EMBL" id="KAK7602992.1"/>
    </source>
</evidence>
<name>A0AAN9TQG2_9HEMI</name>